<evidence type="ECO:0000256" key="5">
    <source>
        <dbReference type="ARBA" id="ARBA00022729"/>
    </source>
</evidence>
<keyword evidence="6" id="KW-0494">Milk protein</keyword>
<comment type="subcellular location">
    <subcellularLocation>
        <location evidence="2">Secreted</location>
    </subcellularLocation>
</comment>
<feature type="chain" id="PRO_5039907140" evidence="7">
    <location>
        <begin position="16"/>
        <end position="169"/>
    </location>
</feature>
<dbReference type="GeneID" id="286759"/>
<evidence type="ECO:0000313" key="10">
    <source>
        <dbReference type="RGD" id="628794"/>
    </source>
</evidence>
<dbReference type="RGD" id="628794">
    <property type="gene designation" value="Csn1s2b"/>
</dbReference>
<comment type="function">
    <text evidence="1">Important role in the capacity of milk to transport calcium phosphate.</text>
</comment>
<accession>A6KU18</accession>
<dbReference type="Proteomes" id="UP000234681">
    <property type="component" value="Chromosome 14"/>
</dbReference>
<dbReference type="RefSeq" id="NP_775129.1">
    <property type="nucleotide sequence ID" value="NM_173106.2"/>
</dbReference>
<evidence type="ECO:0000313" key="9">
    <source>
        <dbReference type="Proteomes" id="UP000234681"/>
    </source>
</evidence>
<protein>
    <submittedName>
        <fullName evidence="8">Casein delta</fullName>
    </submittedName>
</protein>
<evidence type="ECO:0000256" key="3">
    <source>
        <dbReference type="ARBA" id="ARBA00010179"/>
    </source>
</evidence>
<evidence type="ECO:0000256" key="2">
    <source>
        <dbReference type="ARBA" id="ARBA00004613"/>
    </source>
</evidence>
<dbReference type="PIRSF" id="PIRSF002371">
    <property type="entry name" value="Alpha-s2-casein"/>
    <property type="match status" value="1"/>
</dbReference>
<name>A6KU18_RAT</name>
<dbReference type="Pfam" id="PF00363">
    <property type="entry name" value="Casein"/>
    <property type="match status" value="1"/>
</dbReference>
<dbReference type="RefSeq" id="XP_063128958.1">
    <property type="nucleotide sequence ID" value="XM_063272888.1"/>
</dbReference>
<organism evidence="8 9">
    <name type="scientific">Rattus norvegicus</name>
    <name type="common">Rat</name>
    <dbReference type="NCBI Taxonomy" id="10116"/>
    <lineage>
        <taxon>Eukaryota</taxon>
        <taxon>Metazoa</taxon>
        <taxon>Chordata</taxon>
        <taxon>Craniata</taxon>
        <taxon>Vertebrata</taxon>
        <taxon>Euteleostomi</taxon>
        <taxon>Mammalia</taxon>
        <taxon>Eutheria</taxon>
        <taxon>Euarchontoglires</taxon>
        <taxon>Glires</taxon>
        <taxon>Rodentia</taxon>
        <taxon>Myomorpha</taxon>
        <taxon>Muroidea</taxon>
        <taxon>Muridae</taxon>
        <taxon>Murinae</taxon>
        <taxon>Rattus</taxon>
    </lineage>
</organism>
<dbReference type="CTD" id="12992"/>
<dbReference type="PANTHER" id="PTHR16656">
    <property type="entry name" value="ALPHA-S2-CASEIN-LIKE B"/>
    <property type="match status" value="1"/>
</dbReference>
<dbReference type="SMR" id="A6KU18"/>
<dbReference type="GO" id="GO:0005576">
    <property type="term" value="C:extracellular region"/>
    <property type="evidence" value="ECO:0007669"/>
    <property type="project" value="UniProtKB-SubCell"/>
</dbReference>
<sequence length="169" mass="19846">MKFIILTCLLAVALAKQESKDNSQEDFKQTVDVVIFPGQETVKNIPIPQMESVEAPIKNKCYQSIQTFKPPQALKGLYQYHMAKNPWGYTVNRAFPSTRTLQYNQKTMDLSMRAREKIVMSEIKKNIQDYVTKMKQYSKITWPRFVKSLQQYQKTMNPWSCYPYTLLQV</sequence>
<dbReference type="PANTHER" id="PTHR16656:SF5">
    <property type="entry name" value="ALPHA-S2-CASEIN-LIKE B"/>
    <property type="match status" value="1"/>
</dbReference>
<gene>
    <name evidence="10" type="primary">Csn1s2b</name>
    <name evidence="8" type="synonym">Csnd</name>
    <name evidence="8" type="ORF">rCG_54742</name>
</gene>
<proteinExistence type="inferred from homology"/>
<evidence type="ECO:0000256" key="1">
    <source>
        <dbReference type="ARBA" id="ARBA00003383"/>
    </source>
</evidence>
<dbReference type="KEGG" id="rno:286759"/>
<feature type="signal peptide" evidence="7">
    <location>
        <begin position="1"/>
        <end position="15"/>
    </location>
</feature>
<dbReference type="InterPro" id="IPR011175">
    <property type="entry name" value="Alpha-s2_casein"/>
</dbReference>
<keyword evidence="4" id="KW-0964">Secreted</keyword>
<dbReference type="InterPro" id="IPR031305">
    <property type="entry name" value="Casein_CS"/>
</dbReference>
<reference evidence="9" key="1">
    <citation type="submission" date="2005-09" db="EMBL/GenBank/DDBJ databases">
        <authorList>
            <person name="Mural R.J."/>
            <person name="Li P.W."/>
            <person name="Adams M.D."/>
            <person name="Amanatides P.G."/>
            <person name="Baden-Tillson H."/>
            <person name="Barnstead M."/>
            <person name="Chin S.H."/>
            <person name="Dew I."/>
            <person name="Evans C.A."/>
            <person name="Ferriera S."/>
            <person name="Flanigan M."/>
            <person name="Fosler C."/>
            <person name="Glodek A."/>
            <person name="Gu Z."/>
            <person name="Holt R.A."/>
            <person name="Jennings D."/>
            <person name="Kraft C.L."/>
            <person name="Lu F."/>
            <person name="Nguyen T."/>
            <person name="Nusskern D.R."/>
            <person name="Pfannkoch C.M."/>
            <person name="Sitter C."/>
            <person name="Sutton G.G."/>
            <person name="Venter J.C."/>
            <person name="Wang Z."/>
            <person name="Woodage T."/>
            <person name="Zheng X.H."/>
            <person name="Zhong F."/>
        </authorList>
    </citation>
    <scope>NUCLEOTIDE SEQUENCE [LARGE SCALE GENOMIC DNA]</scope>
    <source>
        <strain>BN</strain>
        <strain evidence="9">Sprague-Dawley</strain>
    </source>
</reference>
<dbReference type="PROSITE" id="PS00306">
    <property type="entry name" value="CASEIN_ALPHA_BETA"/>
    <property type="match status" value="1"/>
</dbReference>
<keyword evidence="5 7" id="KW-0732">Signal</keyword>
<dbReference type="EMBL" id="CH474125">
    <property type="protein sequence ID" value="EDL83146.1"/>
    <property type="molecule type" value="Genomic_DNA"/>
</dbReference>
<evidence type="ECO:0000256" key="6">
    <source>
        <dbReference type="ARBA" id="ARBA00022743"/>
    </source>
</evidence>
<evidence type="ECO:0000256" key="7">
    <source>
        <dbReference type="SAM" id="SignalP"/>
    </source>
</evidence>
<dbReference type="AlphaFoldDB" id="A6KU18"/>
<evidence type="ECO:0000256" key="4">
    <source>
        <dbReference type="ARBA" id="ARBA00022525"/>
    </source>
</evidence>
<comment type="similarity">
    <text evidence="3">Belongs to the alpha-casein family.</text>
</comment>
<dbReference type="InterPro" id="IPR001588">
    <property type="entry name" value="Casein"/>
</dbReference>
<evidence type="ECO:0000313" key="8">
    <source>
        <dbReference type="EMBL" id="EDL83146.1"/>
    </source>
</evidence>